<proteinExistence type="predicted"/>
<name>A0A944QWK9_9GAMM</name>
<evidence type="ECO:0000313" key="3">
    <source>
        <dbReference type="Proteomes" id="UP000770889"/>
    </source>
</evidence>
<sequence>MAYERSEIFTGAPGKAIEMAQAMFVQSGYKITDISESAISAEHEGGFVRTQSGNAMYGASPIRFSISEGRLNVSAGFDGIEKAKRFITRLLVGLAILLGLGMGIPFALLFEEKWPLLLALGLGVGIPLIQLPIHLYVTPAIMRKRAEKALDTLIHNITKLAR</sequence>
<dbReference type="Proteomes" id="UP000770889">
    <property type="component" value="Unassembled WGS sequence"/>
</dbReference>
<organism evidence="2 3">
    <name type="scientific">Candidatus Thiodiazotropha taylori</name>
    <dbReference type="NCBI Taxonomy" id="2792791"/>
    <lineage>
        <taxon>Bacteria</taxon>
        <taxon>Pseudomonadati</taxon>
        <taxon>Pseudomonadota</taxon>
        <taxon>Gammaproteobacteria</taxon>
        <taxon>Chromatiales</taxon>
        <taxon>Sedimenticolaceae</taxon>
        <taxon>Candidatus Thiodiazotropha</taxon>
    </lineage>
</organism>
<keyword evidence="1" id="KW-0812">Transmembrane</keyword>
<accession>A0A944QWK9</accession>
<evidence type="ECO:0000256" key="1">
    <source>
        <dbReference type="SAM" id="Phobius"/>
    </source>
</evidence>
<feature type="transmembrane region" description="Helical" evidence="1">
    <location>
        <begin position="116"/>
        <end position="137"/>
    </location>
</feature>
<dbReference type="AlphaFoldDB" id="A0A944QWK9"/>
<comment type="caution">
    <text evidence="2">The sequence shown here is derived from an EMBL/GenBank/DDBJ whole genome shotgun (WGS) entry which is preliminary data.</text>
</comment>
<protein>
    <submittedName>
        <fullName evidence="2">Uncharacterized protein</fullName>
    </submittedName>
</protein>
<dbReference type="EMBL" id="JAHHGM010000029">
    <property type="protein sequence ID" value="MBT2991189.1"/>
    <property type="molecule type" value="Genomic_DNA"/>
</dbReference>
<reference evidence="2 3" key="1">
    <citation type="submission" date="2021-05" db="EMBL/GenBank/DDBJ databases">
        <title>Genetic and Functional Diversity in Clade A Lucinid endosymbionts from the Bahamas.</title>
        <authorList>
            <person name="Giani N.M."/>
            <person name="Engel A.S."/>
            <person name="Campbell B.J."/>
        </authorList>
    </citation>
    <scope>NUCLEOTIDE SEQUENCE [LARGE SCALE GENOMIC DNA]</scope>
    <source>
        <strain evidence="2">LUC16012Gg_MoonRockCtena</strain>
    </source>
</reference>
<keyword evidence="1" id="KW-0472">Membrane</keyword>
<feature type="transmembrane region" description="Helical" evidence="1">
    <location>
        <begin position="90"/>
        <end position="110"/>
    </location>
</feature>
<gene>
    <name evidence="2" type="ORF">KME65_19690</name>
</gene>
<keyword evidence="1" id="KW-1133">Transmembrane helix</keyword>
<evidence type="ECO:0000313" key="2">
    <source>
        <dbReference type="EMBL" id="MBT2991189.1"/>
    </source>
</evidence>